<evidence type="ECO:0000256" key="10">
    <source>
        <dbReference type="PROSITE-ProRule" id="PRU10072"/>
    </source>
</evidence>
<dbReference type="GO" id="GO:0004844">
    <property type="term" value="F:uracil DNA N-glycosylase activity"/>
    <property type="evidence" value="ECO:0007669"/>
    <property type="project" value="UniProtKB-UniRule"/>
</dbReference>
<keyword evidence="6 9" id="KW-0227">DNA damage</keyword>
<comment type="caution">
    <text evidence="13">The sequence shown here is derived from an EMBL/GenBank/DDBJ whole genome shotgun (WGS) entry which is preliminary data.</text>
</comment>
<gene>
    <name evidence="9" type="primary">ung</name>
    <name evidence="13" type="ORF">DES38_106126</name>
</gene>
<evidence type="ECO:0000256" key="7">
    <source>
        <dbReference type="ARBA" id="ARBA00022801"/>
    </source>
</evidence>
<dbReference type="GO" id="GO:0005737">
    <property type="term" value="C:cytoplasm"/>
    <property type="evidence" value="ECO:0007669"/>
    <property type="project" value="UniProtKB-SubCell"/>
</dbReference>
<dbReference type="RefSeq" id="WP_110251425.1">
    <property type="nucleotide sequence ID" value="NZ_QJJR01000006.1"/>
</dbReference>
<dbReference type="Gene3D" id="3.40.470.10">
    <property type="entry name" value="Uracil-DNA glycosylase-like domain"/>
    <property type="match status" value="1"/>
</dbReference>
<comment type="catalytic activity">
    <reaction evidence="1 9 11">
        <text>Hydrolyzes single-stranded DNA or mismatched double-stranded DNA and polynucleotides, releasing free uracil.</text>
        <dbReference type="EC" id="3.2.2.27"/>
    </reaction>
</comment>
<dbReference type="SMART" id="SM00986">
    <property type="entry name" value="UDG"/>
    <property type="match status" value="1"/>
</dbReference>
<name>A0A2V3WQY0_9BACI</name>
<sequence>MDLKATLPQDWQKQLAPLTETATFNRLSAYLAARYQETVVLPPKDQVFSALRLTRFENVKVVILGQDPYHQKGQAHGLSFSVNPSVKIPPSLRNIYQELVADLGCNQPETGYLVPWAKQGVLLMNTVLTVEEGHAHAHRHRGWEAFTDGVIRALNKKEMPIVYLLWGKPAEKKRALIDEDKHLVLTAPHPSPLSAYRGFFGSKPFSRANAFLVKTNQTPIDWCLT</sequence>
<dbReference type="CDD" id="cd10027">
    <property type="entry name" value="UDG-F1-like"/>
    <property type="match status" value="1"/>
</dbReference>
<organism evidence="13 14">
    <name type="scientific">Streptohalobacillus salinus</name>
    <dbReference type="NCBI Taxonomy" id="621096"/>
    <lineage>
        <taxon>Bacteria</taxon>
        <taxon>Bacillati</taxon>
        <taxon>Bacillota</taxon>
        <taxon>Bacilli</taxon>
        <taxon>Bacillales</taxon>
        <taxon>Bacillaceae</taxon>
        <taxon>Streptohalobacillus</taxon>
    </lineage>
</organism>
<dbReference type="NCBIfam" id="NF003592">
    <property type="entry name" value="PRK05254.1-5"/>
    <property type="match status" value="1"/>
</dbReference>
<dbReference type="InterPro" id="IPR018085">
    <property type="entry name" value="Ura-DNA_Glyclase_AS"/>
</dbReference>
<evidence type="ECO:0000313" key="14">
    <source>
        <dbReference type="Proteomes" id="UP000247922"/>
    </source>
</evidence>
<keyword evidence="9" id="KW-0963">Cytoplasm</keyword>
<dbReference type="NCBIfam" id="TIGR00628">
    <property type="entry name" value="ung"/>
    <property type="match status" value="1"/>
</dbReference>
<feature type="active site" description="Proton acceptor" evidence="9 10">
    <location>
        <position position="67"/>
    </location>
</feature>
<evidence type="ECO:0000256" key="1">
    <source>
        <dbReference type="ARBA" id="ARBA00001400"/>
    </source>
</evidence>
<feature type="domain" description="Uracil-DNA glycosylase-like" evidence="12">
    <location>
        <begin position="52"/>
        <end position="212"/>
    </location>
</feature>
<dbReference type="EC" id="3.2.2.27" evidence="4 9"/>
<dbReference type="PROSITE" id="PS00130">
    <property type="entry name" value="U_DNA_GLYCOSYLASE"/>
    <property type="match status" value="1"/>
</dbReference>
<dbReference type="SMART" id="SM00987">
    <property type="entry name" value="UreE_C"/>
    <property type="match status" value="1"/>
</dbReference>
<proteinExistence type="inferred from homology"/>
<evidence type="ECO:0000256" key="4">
    <source>
        <dbReference type="ARBA" id="ARBA00012030"/>
    </source>
</evidence>
<dbReference type="EMBL" id="QJJR01000006">
    <property type="protein sequence ID" value="PXW91089.1"/>
    <property type="molecule type" value="Genomic_DNA"/>
</dbReference>
<dbReference type="Pfam" id="PF03167">
    <property type="entry name" value="UDG"/>
    <property type="match status" value="1"/>
</dbReference>
<evidence type="ECO:0000256" key="3">
    <source>
        <dbReference type="ARBA" id="ARBA00008184"/>
    </source>
</evidence>
<evidence type="ECO:0000256" key="8">
    <source>
        <dbReference type="ARBA" id="ARBA00023204"/>
    </source>
</evidence>
<comment type="function">
    <text evidence="2 9 11">Excises uracil residues from the DNA which can arise as a result of misincorporation of dUMP residues by DNA polymerase or due to deamination of cytosine.</text>
</comment>
<reference evidence="13 14" key="1">
    <citation type="submission" date="2018-05" db="EMBL/GenBank/DDBJ databases">
        <title>Genomic Encyclopedia of Type Strains, Phase IV (KMG-IV): sequencing the most valuable type-strain genomes for metagenomic binning, comparative biology and taxonomic classification.</title>
        <authorList>
            <person name="Goeker M."/>
        </authorList>
    </citation>
    <scope>NUCLEOTIDE SEQUENCE [LARGE SCALE GENOMIC DNA]</scope>
    <source>
        <strain evidence="13 14">DSM 22440</strain>
    </source>
</reference>
<dbReference type="InterPro" id="IPR005122">
    <property type="entry name" value="Uracil-DNA_glycosylase-like"/>
</dbReference>
<dbReference type="PANTHER" id="PTHR11264">
    <property type="entry name" value="URACIL-DNA GLYCOSYLASE"/>
    <property type="match status" value="1"/>
</dbReference>
<keyword evidence="14" id="KW-1185">Reference proteome</keyword>
<dbReference type="InterPro" id="IPR036895">
    <property type="entry name" value="Uracil-DNA_glycosylase-like_sf"/>
</dbReference>
<dbReference type="NCBIfam" id="NF003588">
    <property type="entry name" value="PRK05254.1-1"/>
    <property type="match status" value="1"/>
</dbReference>
<dbReference type="SUPFAM" id="SSF52141">
    <property type="entry name" value="Uracil-DNA glycosylase-like"/>
    <property type="match status" value="1"/>
</dbReference>
<evidence type="ECO:0000313" key="13">
    <source>
        <dbReference type="EMBL" id="PXW91089.1"/>
    </source>
</evidence>
<dbReference type="Proteomes" id="UP000247922">
    <property type="component" value="Unassembled WGS sequence"/>
</dbReference>
<keyword evidence="7 9" id="KW-0378">Hydrolase</keyword>
<evidence type="ECO:0000256" key="9">
    <source>
        <dbReference type="HAMAP-Rule" id="MF_00148"/>
    </source>
</evidence>
<evidence type="ECO:0000259" key="12">
    <source>
        <dbReference type="SMART" id="SM00986"/>
    </source>
</evidence>
<protein>
    <recommendedName>
        <fullName evidence="5 9">Uracil-DNA glycosylase</fullName>
        <shortName evidence="9">UDG</shortName>
        <ecNumber evidence="4 9">3.2.2.27</ecNumber>
    </recommendedName>
</protein>
<dbReference type="InterPro" id="IPR002043">
    <property type="entry name" value="UDG_fam1"/>
</dbReference>
<comment type="similarity">
    <text evidence="3 9 11">Belongs to the uracil-DNA glycosylase (UDG) superfamily. UNG family.</text>
</comment>
<comment type="subcellular location">
    <subcellularLocation>
        <location evidence="9">Cytoplasm</location>
    </subcellularLocation>
</comment>
<evidence type="ECO:0000256" key="5">
    <source>
        <dbReference type="ARBA" id="ARBA00018429"/>
    </source>
</evidence>
<dbReference type="PANTHER" id="PTHR11264:SF0">
    <property type="entry name" value="URACIL-DNA GLYCOSYLASE"/>
    <property type="match status" value="1"/>
</dbReference>
<dbReference type="HAMAP" id="MF_00148">
    <property type="entry name" value="UDG"/>
    <property type="match status" value="1"/>
</dbReference>
<dbReference type="GO" id="GO:0097510">
    <property type="term" value="P:base-excision repair, AP site formation via deaminated base removal"/>
    <property type="evidence" value="ECO:0007669"/>
    <property type="project" value="TreeGrafter"/>
</dbReference>
<evidence type="ECO:0000256" key="11">
    <source>
        <dbReference type="RuleBase" id="RU003780"/>
    </source>
</evidence>
<dbReference type="AlphaFoldDB" id="A0A2V3WQY0"/>
<evidence type="ECO:0000256" key="6">
    <source>
        <dbReference type="ARBA" id="ARBA00022763"/>
    </source>
</evidence>
<evidence type="ECO:0000256" key="2">
    <source>
        <dbReference type="ARBA" id="ARBA00002631"/>
    </source>
</evidence>
<dbReference type="NCBIfam" id="NF003591">
    <property type="entry name" value="PRK05254.1-4"/>
    <property type="match status" value="1"/>
</dbReference>
<dbReference type="NCBIfam" id="NF003589">
    <property type="entry name" value="PRK05254.1-2"/>
    <property type="match status" value="1"/>
</dbReference>
<dbReference type="OrthoDB" id="9804372at2"/>
<keyword evidence="8 9" id="KW-0234">DNA repair</keyword>
<accession>A0A2V3WQY0</accession>
<dbReference type="FunFam" id="3.40.470.10:FF:000001">
    <property type="entry name" value="Uracil-DNA glycosylase"/>
    <property type="match status" value="1"/>
</dbReference>